<sequence length="484" mass="52492">MTESTPQVSSHSSDSSMQNTGMYMGQFPWPQPAYAPQPGYAPPLYYPYGMPPNGMHGAAPQYAPVAPAAGVGAGVAHHAFQPAQNGYYPPAVANVPGATYVGPYPPLTAAAPPPQHLSAPPLYHQPFPSNSFPGAMTPYAPPYAPHIPYQAYFHQHHGSGLATCSASSTLTQKRVAKALGHRNVKRIKMGSRAIENDPFFKPVLDQYGQHDGTYVCSKDGMVIHPDSHRHHIKTAKHLGYKLVLFKCPLCPETYTRRDACKRHWDRDCGKLAPEGARLSYAAACEGFMSSASALPVGVPTAAFTFTFTLPTTATTTSASSLLETTPTEATEDAPNPGSWAANEIQDPAFVAPVLPPSEVREITLAEVHGDLDFWRLINDIEDFEDPVLPISESPSSQSPETMLAEAAEEPDVWRLINEIEDFVDPEVPLCESATDAAEDPDFCNFPIRSLLICSWLNNSYESALHQRSPSELAPLSSALIDHEM</sequence>
<name>A0A9P6ZZ88_9AGAM</name>
<dbReference type="OrthoDB" id="6910977at2759"/>
<dbReference type="AlphaFoldDB" id="A0A9P6ZZ88"/>
<evidence type="ECO:0000313" key="2">
    <source>
        <dbReference type="EMBL" id="KAG1779554.1"/>
    </source>
</evidence>
<keyword evidence="3" id="KW-1185">Reference proteome</keyword>
<feature type="compositionally biased region" description="Low complexity" evidence="1">
    <location>
        <begin position="316"/>
        <end position="334"/>
    </location>
</feature>
<evidence type="ECO:0000256" key="1">
    <source>
        <dbReference type="SAM" id="MobiDB-lite"/>
    </source>
</evidence>
<evidence type="ECO:0000313" key="3">
    <source>
        <dbReference type="Proteomes" id="UP000714275"/>
    </source>
</evidence>
<accession>A0A9P6ZZ88</accession>
<proteinExistence type="predicted"/>
<organism evidence="2 3">
    <name type="scientific">Suillus placidus</name>
    <dbReference type="NCBI Taxonomy" id="48579"/>
    <lineage>
        <taxon>Eukaryota</taxon>
        <taxon>Fungi</taxon>
        <taxon>Dikarya</taxon>
        <taxon>Basidiomycota</taxon>
        <taxon>Agaricomycotina</taxon>
        <taxon>Agaricomycetes</taxon>
        <taxon>Agaricomycetidae</taxon>
        <taxon>Boletales</taxon>
        <taxon>Suillineae</taxon>
        <taxon>Suillaceae</taxon>
        <taxon>Suillus</taxon>
    </lineage>
</organism>
<protein>
    <submittedName>
        <fullName evidence="2">Uncharacterized protein</fullName>
    </submittedName>
</protein>
<reference evidence="2" key="1">
    <citation type="journal article" date="2020" name="New Phytol.">
        <title>Comparative genomics reveals dynamic genome evolution in host specialist ectomycorrhizal fungi.</title>
        <authorList>
            <person name="Lofgren L.A."/>
            <person name="Nguyen N.H."/>
            <person name="Vilgalys R."/>
            <person name="Ruytinx J."/>
            <person name="Liao H.L."/>
            <person name="Branco S."/>
            <person name="Kuo A."/>
            <person name="LaButti K."/>
            <person name="Lipzen A."/>
            <person name="Andreopoulos W."/>
            <person name="Pangilinan J."/>
            <person name="Riley R."/>
            <person name="Hundley H."/>
            <person name="Na H."/>
            <person name="Barry K."/>
            <person name="Grigoriev I.V."/>
            <person name="Stajich J.E."/>
            <person name="Kennedy P.G."/>
        </authorList>
    </citation>
    <scope>NUCLEOTIDE SEQUENCE</scope>
    <source>
        <strain evidence="2">DOB743</strain>
    </source>
</reference>
<gene>
    <name evidence="2" type="ORF">EV702DRAFT_1194934</name>
</gene>
<comment type="caution">
    <text evidence="2">The sequence shown here is derived from an EMBL/GenBank/DDBJ whole genome shotgun (WGS) entry which is preliminary data.</text>
</comment>
<dbReference type="EMBL" id="JABBWD010000011">
    <property type="protein sequence ID" value="KAG1779554.1"/>
    <property type="molecule type" value="Genomic_DNA"/>
</dbReference>
<dbReference type="Proteomes" id="UP000714275">
    <property type="component" value="Unassembled WGS sequence"/>
</dbReference>
<feature type="region of interest" description="Disordered" evidence="1">
    <location>
        <begin position="316"/>
        <end position="338"/>
    </location>
</feature>